<organism evidence="3 4">
    <name type="scientific">Tsuneonella dongtanensis</name>
    <dbReference type="NCBI Taxonomy" id="692370"/>
    <lineage>
        <taxon>Bacteria</taxon>
        <taxon>Pseudomonadati</taxon>
        <taxon>Pseudomonadota</taxon>
        <taxon>Alphaproteobacteria</taxon>
        <taxon>Sphingomonadales</taxon>
        <taxon>Erythrobacteraceae</taxon>
        <taxon>Tsuneonella</taxon>
    </lineage>
</organism>
<dbReference type="CDD" id="cd06257">
    <property type="entry name" value="DnaJ"/>
    <property type="match status" value="1"/>
</dbReference>
<dbReference type="SMART" id="SM00271">
    <property type="entry name" value="DnaJ"/>
    <property type="match status" value="1"/>
</dbReference>
<proteinExistence type="predicted"/>
<dbReference type="Gene3D" id="1.10.287.110">
    <property type="entry name" value="DnaJ domain"/>
    <property type="match status" value="1"/>
</dbReference>
<feature type="domain" description="J" evidence="2">
    <location>
        <begin position="134"/>
        <end position="191"/>
    </location>
</feature>
<reference evidence="3 4" key="1">
    <citation type="submission" date="2016-07" db="EMBL/GenBank/DDBJ databases">
        <title>Complete genome sequence of Altererythrobacter dongtanensis KCTC 22672, a type strain with esterase isolated from tidal flat.</title>
        <authorList>
            <person name="Cheng H."/>
            <person name="Wu Y.-H."/>
            <person name="Zhou P."/>
            <person name="Huo Y.-Y."/>
            <person name="Wang C.-S."/>
            <person name="Xu X.-W."/>
        </authorList>
    </citation>
    <scope>NUCLEOTIDE SEQUENCE [LARGE SCALE GENOMIC DNA]</scope>
    <source>
        <strain evidence="3 4">KCTC 22672</strain>
    </source>
</reference>
<evidence type="ECO:0000259" key="2">
    <source>
        <dbReference type="PROSITE" id="PS50076"/>
    </source>
</evidence>
<feature type="compositionally biased region" description="Basic and acidic residues" evidence="1">
    <location>
        <begin position="1"/>
        <end position="12"/>
    </location>
</feature>
<dbReference type="KEGG" id="ado:A6F68_01448"/>
<dbReference type="PROSITE" id="PS50076">
    <property type="entry name" value="DNAJ_2"/>
    <property type="match status" value="1"/>
</dbReference>
<name>A0A1B2ACW5_9SPHN</name>
<dbReference type="InterPro" id="IPR001623">
    <property type="entry name" value="DnaJ_domain"/>
</dbReference>
<dbReference type="AlphaFoldDB" id="A0A1B2ACW5"/>
<dbReference type="Proteomes" id="UP000092932">
    <property type="component" value="Chromosome"/>
</dbReference>
<feature type="region of interest" description="Disordered" evidence="1">
    <location>
        <begin position="1"/>
        <end position="30"/>
    </location>
</feature>
<dbReference type="SUPFAM" id="SSF46565">
    <property type="entry name" value="Chaperone J-domain"/>
    <property type="match status" value="1"/>
</dbReference>
<protein>
    <submittedName>
        <fullName evidence="3">Chaperone protein DnaJ</fullName>
    </submittedName>
</protein>
<dbReference type="STRING" id="692370.A6F68_01448"/>
<dbReference type="Pfam" id="PF00226">
    <property type="entry name" value="DnaJ"/>
    <property type="match status" value="1"/>
</dbReference>
<keyword evidence="4" id="KW-1185">Reference proteome</keyword>
<evidence type="ECO:0000313" key="3">
    <source>
        <dbReference type="EMBL" id="ANY19964.1"/>
    </source>
</evidence>
<dbReference type="PATRIC" id="fig|692370.5.peg.1463"/>
<dbReference type="EMBL" id="CP016591">
    <property type="protein sequence ID" value="ANY19964.1"/>
    <property type="molecule type" value="Genomic_DNA"/>
</dbReference>
<evidence type="ECO:0000256" key="1">
    <source>
        <dbReference type="SAM" id="MobiDB-lite"/>
    </source>
</evidence>
<accession>A0A1B2ACW5</accession>
<dbReference type="InterPro" id="IPR036869">
    <property type="entry name" value="J_dom_sf"/>
</dbReference>
<gene>
    <name evidence="3" type="primary">dnaJ_3</name>
    <name evidence="3" type="ORF">A6F68_01448</name>
</gene>
<sequence length="193" mass="21679">MRFHGRHEDRVQECQAPGCDEPGQFRAPGPRAPGFDGPGEHFWFCLDHVREFNARYNYFAGMSADEIVAAQHPAAGWANSSTTRAFRVDAGVGGVPRWADFDDPLEAIGARASDIRRRAQGRAQAARFTRDEQDALSTMDLAPDIDRAALRRRYSELVRRYHPDRNGGDRSHEARLTRVVEAYQLLRKSAALA</sequence>
<evidence type="ECO:0000313" key="4">
    <source>
        <dbReference type="Proteomes" id="UP000092932"/>
    </source>
</evidence>